<sequence length="209" mass="22699">MKVFPVDSDGSITSSGSTSKVGSPKAAVAIATTHQIEKIGKEDPRRRLRSQPKDRNKRFRRIGAARLLSHGRGSRPTLLETCIVLVYFLSAGKHNANPLLFFELGFFCLLFAICALVVALSAGDQGIISLAFGCTRLFQPDKPVTKAQAVVALATESVVQNAVSAHNTLVAQVEQDINASFEKELSMEREKINAAENMAEEVRSRTVKS</sequence>
<keyword evidence="3" id="KW-1133">Transmembrane helix</keyword>
<dbReference type="Proteomes" id="UP000326939">
    <property type="component" value="Chromosome 19"/>
</dbReference>
<name>A0A5N5IZ46_9ROSI</name>
<keyword evidence="3" id="KW-0812">Transmembrane</keyword>
<feature type="compositionally biased region" description="Low complexity" evidence="2">
    <location>
        <begin position="1"/>
        <end position="23"/>
    </location>
</feature>
<dbReference type="PANTHER" id="PTHR33740">
    <property type="entry name" value="GPI-ANCHORED ADHESIN-LIKE PROTEIN"/>
    <property type="match status" value="1"/>
</dbReference>
<dbReference type="PANTHER" id="PTHR33740:SF3">
    <property type="entry name" value="GPI-ANCHORED ADHESIN-LIKE PROTEIN"/>
    <property type="match status" value="1"/>
</dbReference>
<keyword evidence="5" id="KW-1185">Reference proteome</keyword>
<protein>
    <submittedName>
        <fullName evidence="4">Uncharacterized protein</fullName>
    </submittedName>
</protein>
<organism evidence="4 5">
    <name type="scientific">Salix brachista</name>
    <dbReference type="NCBI Taxonomy" id="2182728"/>
    <lineage>
        <taxon>Eukaryota</taxon>
        <taxon>Viridiplantae</taxon>
        <taxon>Streptophyta</taxon>
        <taxon>Embryophyta</taxon>
        <taxon>Tracheophyta</taxon>
        <taxon>Spermatophyta</taxon>
        <taxon>Magnoliopsida</taxon>
        <taxon>eudicotyledons</taxon>
        <taxon>Gunneridae</taxon>
        <taxon>Pentapetalae</taxon>
        <taxon>rosids</taxon>
        <taxon>fabids</taxon>
        <taxon>Malpighiales</taxon>
        <taxon>Salicaceae</taxon>
        <taxon>Saliceae</taxon>
        <taxon>Salix</taxon>
    </lineage>
</organism>
<evidence type="ECO:0000256" key="1">
    <source>
        <dbReference type="SAM" id="Coils"/>
    </source>
</evidence>
<keyword evidence="1" id="KW-0175">Coiled coil</keyword>
<dbReference type="AlphaFoldDB" id="A0A5N5IZ46"/>
<feature type="region of interest" description="Disordered" evidence="2">
    <location>
        <begin position="1"/>
        <end position="24"/>
    </location>
</feature>
<reference evidence="5" key="1">
    <citation type="journal article" date="2019" name="Gigascience">
        <title>De novo genome assembly of the endangered Acer yangbiense, a plant species with extremely small populations endemic to Yunnan Province, China.</title>
        <authorList>
            <person name="Yang J."/>
            <person name="Wariss H.M."/>
            <person name="Tao L."/>
            <person name="Zhang R."/>
            <person name="Yun Q."/>
            <person name="Hollingsworth P."/>
            <person name="Dao Z."/>
            <person name="Luo G."/>
            <person name="Guo H."/>
            <person name="Ma Y."/>
            <person name="Sun W."/>
        </authorList>
    </citation>
    <scope>NUCLEOTIDE SEQUENCE [LARGE SCALE GENOMIC DNA]</scope>
    <source>
        <strain evidence="5">cv. br00</strain>
    </source>
</reference>
<comment type="caution">
    <text evidence="4">The sequence shown here is derived from an EMBL/GenBank/DDBJ whole genome shotgun (WGS) entry which is preliminary data.</text>
</comment>
<gene>
    <name evidence="4" type="ORF">DKX38_029436</name>
</gene>
<accession>A0A5N5IZ46</accession>
<keyword evidence="3" id="KW-0472">Membrane</keyword>
<evidence type="ECO:0000256" key="2">
    <source>
        <dbReference type="SAM" id="MobiDB-lite"/>
    </source>
</evidence>
<evidence type="ECO:0000313" key="4">
    <source>
        <dbReference type="EMBL" id="KAB5512408.1"/>
    </source>
</evidence>
<evidence type="ECO:0000313" key="5">
    <source>
        <dbReference type="Proteomes" id="UP000326939"/>
    </source>
</evidence>
<dbReference type="EMBL" id="VDCV01000019">
    <property type="protein sequence ID" value="KAB5512408.1"/>
    <property type="molecule type" value="Genomic_DNA"/>
</dbReference>
<feature type="coiled-coil region" evidence="1">
    <location>
        <begin position="178"/>
        <end position="205"/>
    </location>
</feature>
<evidence type="ECO:0000256" key="3">
    <source>
        <dbReference type="SAM" id="Phobius"/>
    </source>
</evidence>
<proteinExistence type="predicted"/>
<feature type="transmembrane region" description="Helical" evidence="3">
    <location>
        <begin position="99"/>
        <end position="120"/>
    </location>
</feature>